<gene>
    <name evidence="4" type="primary">LOC113729573</name>
</gene>
<organism evidence="3 4">
    <name type="scientific">Coffea arabica</name>
    <name type="common">Arabian coffee</name>
    <dbReference type="NCBI Taxonomy" id="13443"/>
    <lineage>
        <taxon>Eukaryota</taxon>
        <taxon>Viridiplantae</taxon>
        <taxon>Streptophyta</taxon>
        <taxon>Embryophyta</taxon>
        <taxon>Tracheophyta</taxon>
        <taxon>Spermatophyta</taxon>
        <taxon>Magnoliopsida</taxon>
        <taxon>eudicotyledons</taxon>
        <taxon>Gunneridae</taxon>
        <taxon>Pentapetalae</taxon>
        <taxon>asterids</taxon>
        <taxon>lamiids</taxon>
        <taxon>Gentianales</taxon>
        <taxon>Rubiaceae</taxon>
        <taxon>Ixoroideae</taxon>
        <taxon>Gardenieae complex</taxon>
        <taxon>Bertiereae - Coffeeae clade</taxon>
        <taxon>Coffeeae</taxon>
        <taxon>Coffea</taxon>
    </lineage>
</organism>
<dbReference type="PANTHER" id="PTHR33143:SF62">
    <property type="entry name" value="VQ MOTIF-CONTAINING PROTEIN 25-LIKE"/>
    <property type="match status" value="1"/>
</dbReference>
<protein>
    <submittedName>
        <fullName evidence="4">VQ motif-containing protein 25-like</fullName>
    </submittedName>
</protein>
<feature type="domain" description="VQ" evidence="2">
    <location>
        <begin position="44"/>
        <end position="69"/>
    </location>
</feature>
<feature type="coiled-coil region" evidence="1">
    <location>
        <begin position="54"/>
        <end position="81"/>
    </location>
</feature>
<dbReference type="GO" id="GO:0005634">
    <property type="term" value="C:nucleus"/>
    <property type="evidence" value="ECO:0007669"/>
    <property type="project" value="TreeGrafter"/>
</dbReference>
<dbReference type="RefSeq" id="XP_027109650.2">
    <property type="nucleotide sequence ID" value="XM_027253849.2"/>
</dbReference>
<evidence type="ECO:0000313" key="4">
    <source>
        <dbReference type="RefSeq" id="XP_027109650.2"/>
    </source>
</evidence>
<dbReference type="InterPro" id="IPR039607">
    <property type="entry name" value="VQ_8/17/18/20/21/25"/>
</dbReference>
<reference evidence="3" key="1">
    <citation type="journal article" date="2025" name="Foods">
        <title>Unveiling the Microbial Signatures of Arabica Coffee Cherries: Insights into Ripeness Specific Diversity, Functional Traits, and Implications for Quality and Safety.</title>
        <authorList>
            <consortium name="RefSeq"/>
            <person name="Tenea G.N."/>
            <person name="Cifuentes V."/>
            <person name="Reyes P."/>
            <person name="Cevallos-Vallejos M."/>
        </authorList>
    </citation>
    <scope>NUCLEOTIDE SEQUENCE [LARGE SCALE GENOMIC DNA]</scope>
</reference>
<dbReference type="Proteomes" id="UP001652660">
    <property type="component" value="Chromosome 2e"/>
</dbReference>
<dbReference type="PANTHER" id="PTHR33143">
    <property type="entry name" value="F16F4.1 PROTEIN-RELATED"/>
    <property type="match status" value="1"/>
</dbReference>
<dbReference type="Pfam" id="PF05678">
    <property type="entry name" value="VQ"/>
    <property type="match status" value="1"/>
</dbReference>
<accession>A0A6P6W3Y8</accession>
<name>A0A6P6W3Y8_COFAR</name>
<sequence>MERIKPQTNDALFSGFSANSKQLALHKDSHIISKLKPKIRIIHIVAPEVIKTDVENFRDLVQRLTGKSAEAKERIKKARRGLPPKGMISSSSNCPKLWTDVQLQPQANQGIQFLQGTPKIEKEIEYLYKGEGISHGIFRGFGDIDMNLVQDLSQFPLLSQVFSITNQQHV</sequence>
<keyword evidence="1" id="KW-0175">Coiled coil</keyword>
<evidence type="ECO:0000256" key="1">
    <source>
        <dbReference type="SAM" id="Coils"/>
    </source>
</evidence>
<evidence type="ECO:0000313" key="3">
    <source>
        <dbReference type="Proteomes" id="UP001652660"/>
    </source>
</evidence>
<dbReference type="GeneID" id="113729573"/>
<reference evidence="4" key="2">
    <citation type="submission" date="2025-08" db="UniProtKB">
        <authorList>
            <consortium name="RefSeq"/>
        </authorList>
    </citation>
    <scope>IDENTIFICATION</scope>
    <source>
        <tissue evidence="4">Leaves</tissue>
    </source>
</reference>
<dbReference type="InterPro" id="IPR008889">
    <property type="entry name" value="VQ"/>
</dbReference>
<proteinExistence type="predicted"/>
<evidence type="ECO:0000259" key="2">
    <source>
        <dbReference type="Pfam" id="PF05678"/>
    </source>
</evidence>
<dbReference type="OrthoDB" id="693437at2759"/>
<dbReference type="AlphaFoldDB" id="A0A6P6W3Y8"/>
<keyword evidence="3" id="KW-1185">Reference proteome</keyword>